<reference evidence="1 2" key="1">
    <citation type="journal article" date="2022" name="G3 (Bethesda)">
        <title>Whole-genome sequence and methylome profiling of the almond [Prunus dulcis (Mill.) D.A. Webb] cultivar 'Nonpareil'.</title>
        <authorList>
            <person name="D'Amico-Willman K.M."/>
            <person name="Ouma W.Z."/>
            <person name="Meulia T."/>
            <person name="Sideli G.M."/>
            <person name="Gradziel T.M."/>
            <person name="Fresnedo-Ramirez J."/>
        </authorList>
    </citation>
    <scope>NUCLEOTIDE SEQUENCE [LARGE SCALE GENOMIC DNA]</scope>
    <source>
        <strain evidence="1">Clone GOH B32 T37-40</strain>
    </source>
</reference>
<dbReference type="AlphaFoldDB" id="A0AAD4VL74"/>
<sequence>MIKLPNGHDIPSANELKNKTFCKWHNVWSHATNSCLVFRNVVHDLIDRKVLKFPEKAIMGVDQNPFANAQANMVNANFPMQISLDQSWTWVAMEKQWLREEQGRPRWILRRRVSRCQCEVSFEVIPPKAKEPSREPTRELAKEQVQTIIPKSAGKNMMKSPAEN</sequence>
<keyword evidence="2" id="KW-1185">Reference proteome</keyword>
<accession>A0AAD4VL74</accession>
<name>A0AAD4VL74_PRUDU</name>
<protein>
    <submittedName>
        <fullName evidence="1">Uncharacterized protein</fullName>
    </submittedName>
</protein>
<organism evidence="1 2">
    <name type="scientific">Prunus dulcis</name>
    <name type="common">Almond</name>
    <name type="synonym">Amygdalus dulcis</name>
    <dbReference type="NCBI Taxonomy" id="3755"/>
    <lineage>
        <taxon>Eukaryota</taxon>
        <taxon>Viridiplantae</taxon>
        <taxon>Streptophyta</taxon>
        <taxon>Embryophyta</taxon>
        <taxon>Tracheophyta</taxon>
        <taxon>Spermatophyta</taxon>
        <taxon>Magnoliopsida</taxon>
        <taxon>eudicotyledons</taxon>
        <taxon>Gunneridae</taxon>
        <taxon>Pentapetalae</taxon>
        <taxon>rosids</taxon>
        <taxon>fabids</taxon>
        <taxon>Rosales</taxon>
        <taxon>Rosaceae</taxon>
        <taxon>Amygdaloideae</taxon>
        <taxon>Amygdaleae</taxon>
        <taxon>Prunus</taxon>
    </lineage>
</organism>
<dbReference type="EMBL" id="JAJFAZ020000005">
    <property type="protein sequence ID" value="KAI5327033.1"/>
    <property type="molecule type" value="Genomic_DNA"/>
</dbReference>
<proteinExistence type="predicted"/>
<comment type="caution">
    <text evidence="1">The sequence shown here is derived from an EMBL/GenBank/DDBJ whole genome shotgun (WGS) entry which is preliminary data.</text>
</comment>
<dbReference type="Proteomes" id="UP001054821">
    <property type="component" value="Chromosome 5"/>
</dbReference>
<gene>
    <name evidence="1" type="ORF">L3X38_026429</name>
</gene>
<evidence type="ECO:0000313" key="1">
    <source>
        <dbReference type="EMBL" id="KAI5327033.1"/>
    </source>
</evidence>
<evidence type="ECO:0000313" key="2">
    <source>
        <dbReference type="Proteomes" id="UP001054821"/>
    </source>
</evidence>